<dbReference type="PANTHER" id="PTHR36529">
    <property type="entry name" value="SLL1095 PROTEIN"/>
    <property type="match status" value="1"/>
</dbReference>
<evidence type="ECO:0008006" key="2">
    <source>
        <dbReference type="Google" id="ProtNLM"/>
    </source>
</evidence>
<dbReference type="EMBL" id="UINC01080934">
    <property type="protein sequence ID" value="SVC24339.1"/>
    <property type="molecule type" value="Genomic_DNA"/>
</dbReference>
<evidence type="ECO:0000313" key="1">
    <source>
        <dbReference type="EMBL" id="SVC24339.1"/>
    </source>
</evidence>
<dbReference type="NCBIfam" id="TIGR04282">
    <property type="entry name" value="glyco_like_cofC"/>
    <property type="match status" value="1"/>
</dbReference>
<sequence>MIPQMPEKPTLRGANSEGSVVAIMARSPAHPSKIKTRLAEAVPDKRARVDLYTAFIADQMRVCRSLSDITLRLAYTPEGSAKDFELMGLSPEELLLQRGHDLATRERALFADLFEEGFRRVVIIGSDVPSLPGHILEDAFRRLDRPRRVVLGPAEDGGYYLVGLSRDDATASIPDLFSNIRWSSTWTLSDTIAAAERSQTIVELVEPWFDVDDQAGLQRLCDQLSSPAWAATAPATAAVLKKIF</sequence>
<dbReference type="SUPFAM" id="SSF53448">
    <property type="entry name" value="Nucleotide-diphospho-sugar transferases"/>
    <property type="match status" value="1"/>
</dbReference>
<accession>A0A382KJE5</accession>
<dbReference type="InterPro" id="IPR018641">
    <property type="entry name" value="Trfase_1_rSAM/seldom-assoc"/>
</dbReference>
<protein>
    <recommendedName>
        <fullName evidence="2">Glycosyltransferase</fullName>
    </recommendedName>
</protein>
<proteinExistence type="predicted"/>
<reference evidence="1" key="1">
    <citation type="submission" date="2018-05" db="EMBL/GenBank/DDBJ databases">
        <authorList>
            <person name="Lanie J.A."/>
            <person name="Ng W.-L."/>
            <person name="Kazmierczak K.M."/>
            <person name="Andrzejewski T.M."/>
            <person name="Davidsen T.M."/>
            <person name="Wayne K.J."/>
            <person name="Tettelin H."/>
            <person name="Glass J.I."/>
            <person name="Rusch D."/>
            <person name="Podicherti R."/>
            <person name="Tsui H.-C.T."/>
            <person name="Winkler M.E."/>
        </authorList>
    </citation>
    <scope>NUCLEOTIDE SEQUENCE</scope>
</reference>
<dbReference type="AlphaFoldDB" id="A0A382KJE5"/>
<name>A0A382KJE5_9ZZZZ</name>
<dbReference type="Pfam" id="PF09837">
    <property type="entry name" value="DUF2064"/>
    <property type="match status" value="1"/>
</dbReference>
<dbReference type="InterPro" id="IPR029044">
    <property type="entry name" value="Nucleotide-diphossugar_trans"/>
</dbReference>
<dbReference type="Gene3D" id="3.90.550.10">
    <property type="entry name" value="Spore Coat Polysaccharide Biosynthesis Protein SpsA, Chain A"/>
    <property type="match status" value="1"/>
</dbReference>
<gene>
    <name evidence="1" type="ORF">METZ01_LOCUS277193</name>
</gene>
<dbReference type="PANTHER" id="PTHR36529:SF1">
    <property type="entry name" value="GLYCOSYLTRANSFERASE"/>
    <property type="match status" value="1"/>
</dbReference>
<organism evidence="1">
    <name type="scientific">marine metagenome</name>
    <dbReference type="NCBI Taxonomy" id="408172"/>
    <lineage>
        <taxon>unclassified sequences</taxon>
        <taxon>metagenomes</taxon>
        <taxon>ecological metagenomes</taxon>
    </lineage>
</organism>